<comment type="similarity">
    <text evidence="1">Belongs to the histone H2B family.</text>
</comment>
<accession>A0ABN9DW43</accession>
<feature type="domain" description="Core Histone H2A/H2B/H3" evidence="2">
    <location>
        <begin position="14"/>
        <end position="62"/>
    </location>
</feature>
<dbReference type="InterPro" id="IPR009072">
    <property type="entry name" value="Histone-fold"/>
</dbReference>
<evidence type="ECO:0000256" key="1">
    <source>
        <dbReference type="ARBA" id="ARBA00006846"/>
    </source>
</evidence>
<dbReference type="CDD" id="cd22910">
    <property type="entry name" value="HFD_H2B"/>
    <property type="match status" value="1"/>
</dbReference>
<dbReference type="SMART" id="SM00427">
    <property type="entry name" value="H2B"/>
    <property type="match status" value="1"/>
</dbReference>
<organism evidence="3 4">
    <name type="scientific">Staurois parvus</name>
    <dbReference type="NCBI Taxonomy" id="386267"/>
    <lineage>
        <taxon>Eukaryota</taxon>
        <taxon>Metazoa</taxon>
        <taxon>Chordata</taxon>
        <taxon>Craniata</taxon>
        <taxon>Vertebrata</taxon>
        <taxon>Euteleostomi</taxon>
        <taxon>Amphibia</taxon>
        <taxon>Batrachia</taxon>
        <taxon>Anura</taxon>
        <taxon>Neobatrachia</taxon>
        <taxon>Ranoidea</taxon>
        <taxon>Ranidae</taxon>
        <taxon>Staurois</taxon>
    </lineage>
</organism>
<dbReference type="Proteomes" id="UP001162483">
    <property type="component" value="Unassembled WGS sequence"/>
</dbReference>
<evidence type="ECO:0000313" key="4">
    <source>
        <dbReference type="Proteomes" id="UP001162483"/>
    </source>
</evidence>
<evidence type="ECO:0000313" key="3">
    <source>
        <dbReference type="EMBL" id="CAI9575587.1"/>
    </source>
</evidence>
<dbReference type="InterPro" id="IPR007125">
    <property type="entry name" value="H2A/H2B/H3"/>
</dbReference>
<dbReference type="Pfam" id="PF00125">
    <property type="entry name" value="Histone"/>
    <property type="match status" value="1"/>
</dbReference>
<comment type="caution">
    <text evidence="3">The sequence shown here is derived from an EMBL/GenBank/DDBJ whole genome shotgun (WGS) entry which is preliminary data.</text>
</comment>
<proteinExistence type="inferred from homology"/>
<dbReference type="SUPFAM" id="SSF47113">
    <property type="entry name" value="Histone-fold"/>
    <property type="match status" value="1"/>
</dbReference>
<dbReference type="Gene3D" id="1.10.20.10">
    <property type="entry name" value="Histone, subunit A"/>
    <property type="match status" value="1"/>
</dbReference>
<dbReference type="EMBL" id="CATNWA010014758">
    <property type="protein sequence ID" value="CAI9575587.1"/>
    <property type="molecule type" value="Genomic_DNA"/>
</dbReference>
<dbReference type="PRINTS" id="PR00621">
    <property type="entry name" value="HISTONEH2B"/>
</dbReference>
<dbReference type="InterPro" id="IPR000558">
    <property type="entry name" value="Histone_H2B"/>
</dbReference>
<dbReference type="PANTHER" id="PTHR23428">
    <property type="entry name" value="HISTONE H2B"/>
    <property type="match status" value="1"/>
</dbReference>
<evidence type="ECO:0000259" key="2">
    <source>
        <dbReference type="Pfam" id="PF00125"/>
    </source>
</evidence>
<protein>
    <recommendedName>
        <fullName evidence="2">Core Histone H2A/H2B/H3 domain-containing protein</fullName>
    </recommendedName>
</protein>
<reference evidence="3" key="1">
    <citation type="submission" date="2023-05" db="EMBL/GenBank/DDBJ databases">
        <authorList>
            <person name="Stuckert A."/>
        </authorList>
    </citation>
    <scope>NUCLEOTIDE SEQUENCE</scope>
</reference>
<sequence length="87" mass="9862">MVFCYSIYFFLRVSKSISSKAMSIMNFFVNDIFELLAGEASHLAHYKCFTITSQDIQTAVHLLLPKELAKHTKSKGTKAFTKYTSGK</sequence>
<name>A0ABN9DW43_9NEOB</name>
<keyword evidence="4" id="KW-1185">Reference proteome</keyword>
<gene>
    <name evidence="3" type="ORF">SPARVUS_LOCUS8213948</name>
</gene>